<evidence type="ECO:0000313" key="2">
    <source>
        <dbReference type="Proteomes" id="UP000606870"/>
    </source>
</evidence>
<dbReference type="Proteomes" id="UP000606870">
    <property type="component" value="Unassembled WGS sequence"/>
</dbReference>
<dbReference type="RefSeq" id="WP_186502041.1">
    <property type="nucleotide sequence ID" value="NZ_JACOGK010000003.1"/>
</dbReference>
<reference evidence="1 2" key="1">
    <citation type="submission" date="2020-08" db="EMBL/GenBank/DDBJ databases">
        <authorList>
            <person name="Liu C."/>
            <person name="Sun Q."/>
        </authorList>
    </citation>
    <scope>NUCLEOTIDE SEQUENCE [LARGE SCALE GENOMIC DNA]</scope>
    <source>
        <strain evidence="1 2">NSJ-59</strain>
    </source>
</reference>
<protein>
    <submittedName>
        <fullName evidence="1">Uncharacterized protein</fullName>
    </submittedName>
</protein>
<keyword evidence="2" id="KW-1185">Reference proteome</keyword>
<name>A0ABR6VFE5_9FIRM</name>
<comment type="caution">
    <text evidence="1">The sequence shown here is derived from an EMBL/GenBank/DDBJ whole genome shotgun (WGS) entry which is preliminary data.</text>
</comment>
<proteinExistence type="predicted"/>
<evidence type="ECO:0000313" key="1">
    <source>
        <dbReference type="EMBL" id="MBC3535990.1"/>
    </source>
</evidence>
<dbReference type="EMBL" id="JACOGK010000003">
    <property type="protein sequence ID" value="MBC3535990.1"/>
    <property type="molecule type" value="Genomic_DNA"/>
</dbReference>
<organism evidence="1 2">
    <name type="scientific">Megasphaera hominis</name>
    <dbReference type="NCBI Taxonomy" id="159836"/>
    <lineage>
        <taxon>Bacteria</taxon>
        <taxon>Bacillati</taxon>
        <taxon>Bacillota</taxon>
        <taxon>Negativicutes</taxon>
        <taxon>Veillonellales</taxon>
        <taxon>Veillonellaceae</taxon>
        <taxon>Megasphaera</taxon>
    </lineage>
</organism>
<sequence>MKEFRPLSDQGTDSDYLIFTYENEENGWTVKATLNAATEEFFIRTDIGMLEFALVEFITEDFAIFRRNVESRLPALIRDYYVERQNNFSVLLLNKGITTVAWDDILPEQYKGLQRTVSPNDAVRIINGSYMILAYYDRQTRSGLSLMYNILRDDFFAERRIHNFPNLVHDFDSSDVRVLHDSLKKRLVPVLNAIVADMAEPE</sequence>
<accession>A0ABR6VFE5</accession>
<gene>
    <name evidence="1" type="ORF">H8J70_01770</name>
</gene>